<dbReference type="SFLD" id="SFLDG01129">
    <property type="entry name" value="C1.5:_HAD__Beta-PGM__Phosphata"/>
    <property type="match status" value="1"/>
</dbReference>
<organism evidence="1 2">
    <name type="scientific">Peptostreptococcus equinus</name>
    <dbReference type="NCBI Taxonomy" id="3003601"/>
    <lineage>
        <taxon>Bacteria</taxon>
        <taxon>Bacillati</taxon>
        <taxon>Bacillota</taxon>
        <taxon>Clostridia</taxon>
        <taxon>Peptostreptococcales</taxon>
        <taxon>Peptostreptococcaceae</taxon>
        <taxon>Peptostreptococcus</taxon>
    </lineage>
</organism>
<dbReference type="InterPro" id="IPR006439">
    <property type="entry name" value="HAD-SF_hydro_IA"/>
</dbReference>
<dbReference type="InterPro" id="IPR023214">
    <property type="entry name" value="HAD_sf"/>
</dbReference>
<dbReference type="Gene3D" id="3.40.50.1000">
    <property type="entry name" value="HAD superfamily/HAD-like"/>
    <property type="match status" value="1"/>
</dbReference>
<dbReference type="InterPro" id="IPR036412">
    <property type="entry name" value="HAD-like_sf"/>
</dbReference>
<dbReference type="Gene3D" id="1.10.150.240">
    <property type="entry name" value="Putative phosphatase, domain 2"/>
    <property type="match status" value="1"/>
</dbReference>
<keyword evidence="2" id="KW-1185">Reference proteome</keyword>
<dbReference type="PANTHER" id="PTHR18901">
    <property type="entry name" value="2-DEOXYGLUCOSE-6-PHOSPHATE PHOSPHATASE 2"/>
    <property type="match status" value="1"/>
</dbReference>
<sequence>MKNIKGVIFDVDGVIFDTERMSSTFWTKTMAKYGYKMDDSIYTQVMGRNRTGLIKGLEEIYNDSSIDFDSISREKTAAMVAKLDSSPIPVLPGVYEIVDYLEKNGYKRAIATSTREDRSVDRLKRTNLYDRFQGYMYGDWVEHSKPNPEIFLKAAEQLGLEPKECLILEDSPSGVEAAYNGGFPCINVVDFKQPTEAMKNQSIARCDGLLEVIDWLEKNNK</sequence>
<dbReference type="InterPro" id="IPR023198">
    <property type="entry name" value="PGP-like_dom2"/>
</dbReference>
<name>A0ABY7JNS3_9FIRM</name>
<dbReference type="CDD" id="cd07505">
    <property type="entry name" value="HAD_BPGM-like"/>
    <property type="match status" value="1"/>
</dbReference>
<reference evidence="1" key="1">
    <citation type="submission" date="2022-12" db="EMBL/GenBank/DDBJ databases">
        <title>Peptostreptococcus.</title>
        <authorList>
            <person name="Lee S.H."/>
        </authorList>
    </citation>
    <scope>NUCLEOTIDE SEQUENCE</scope>
    <source>
        <strain evidence="1">CBA3647</strain>
    </source>
</reference>
<dbReference type="NCBIfam" id="TIGR01549">
    <property type="entry name" value="HAD-SF-IA-v1"/>
    <property type="match status" value="1"/>
</dbReference>
<dbReference type="SUPFAM" id="SSF56784">
    <property type="entry name" value="HAD-like"/>
    <property type="match status" value="1"/>
</dbReference>
<evidence type="ECO:0000313" key="2">
    <source>
        <dbReference type="Proteomes" id="UP001164187"/>
    </source>
</evidence>
<dbReference type="SFLD" id="SFLDS00003">
    <property type="entry name" value="Haloacid_Dehalogenase"/>
    <property type="match status" value="1"/>
</dbReference>
<dbReference type="InterPro" id="IPR041492">
    <property type="entry name" value="HAD_2"/>
</dbReference>
<evidence type="ECO:0000313" key="1">
    <source>
        <dbReference type="EMBL" id="WAW15025.1"/>
    </source>
</evidence>
<protein>
    <submittedName>
        <fullName evidence="1">HAD family phosphatase</fullName>
    </submittedName>
</protein>
<gene>
    <name evidence="1" type="ORF">O0R46_00850</name>
</gene>
<dbReference type="Proteomes" id="UP001164187">
    <property type="component" value="Chromosome"/>
</dbReference>
<dbReference type="PRINTS" id="PR00413">
    <property type="entry name" value="HADHALOGNASE"/>
</dbReference>
<dbReference type="NCBIfam" id="TIGR01509">
    <property type="entry name" value="HAD-SF-IA-v3"/>
    <property type="match status" value="1"/>
</dbReference>
<dbReference type="EMBL" id="CP114052">
    <property type="protein sequence ID" value="WAW15025.1"/>
    <property type="molecule type" value="Genomic_DNA"/>
</dbReference>
<dbReference type="PANTHER" id="PTHR18901:SF38">
    <property type="entry name" value="PSEUDOURIDINE-5'-PHOSPHATASE"/>
    <property type="match status" value="1"/>
</dbReference>
<proteinExistence type="predicted"/>
<dbReference type="Pfam" id="PF13419">
    <property type="entry name" value="HAD_2"/>
    <property type="match status" value="1"/>
</dbReference>
<dbReference type="SFLD" id="SFLDG01135">
    <property type="entry name" value="C1.5.6:_HAD__Beta-PGM__Phospha"/>
    <property type="match status" value="1"/>
</dbReference>
<dbReference type="RefSeq" id="WP_269311718.1">
    <property type="nucleotide sequence ID" value="NZ_CP114052.1"/>
</dbReference>
<accession>A0ABY7JNS3</accession>